<dbReference type="AlphaFoldDB" id="A0A6S6XVZ6"/>
<dbReference type="OrthoDB" id="8561998at2"/>
<organism evidence="1 2">
    <name type="scientific">Denitratisoma oestradiolicum</name>
    <dbReference type="NCBI Taxonomy" id="311182"/>
    <lineage>
        <taxon>Bacteria</taxon>
        <taxon>Pseudomonadati</taxon>
        <taxon>Pseudomonadota</taxon>
        <taxon>Betaproteobacteria</taxon>
        <taxon>Nitrosomonadales</taxon>
        <taxon>Sterolibacteriaceae</taxon>
        <taxon>Denitratisoma</taxon>
    </lineage>
</organism>
<dbReference type="EMBL" id="LR778301">
    <property type="protein sequence ID" value="CAB1369082.1"/>
    <property type="molecule type" value="Genomic_DNA"/>
</dbReference>
<proteinExistence type="predicted"/>
<accession>A0A6S6XVZ6</accession>
<protein>
    <submittedName>
        <fullName evidence="1">Uncharacterized protein</fullName>
    </submittedName>
</protein>
<evidence type="ECO:0000313" key="1">
    <source>
        <dbReference type="EMBL" id="CAB1369082.1"/>
    </source>
</evidence>
<evidence type="ECO:0000313" key="2">
    <source>
        <dbReference type="Proteomes" id="UP000515733"/>
    </source>
</evidence>
<keyword evidence="2" id="KW-1185">Reference proteome</keyword>
<sequence>MTTWQVESTGAPSDLRTPAASEVPLKWAHDALTGEPRYIHDSEVVDRQCSCTCPACQLGLTPVMAGQPLRVRPTAHFRHPAGSQKDACTLVAARLAATHLLSENGFIELPRRVMSRTATGFSGQGYEVWVEEPAERRAVSGARLLDRATAELTLDDGRKLLVDLTGRREPTSEFDGQAVVTIFLSDPELANLSPAEIRARLRILPDIHWCAHWNDRALAAKGDAAASQAACDALDNWSAEDEADFRAHLSPDIDEDIARNLRRETLLHREVKAILEREQRIATPGLDVTVTRDPPDEFCGDWESDTLRMTWLTAQRTLELDDVRLERRLGRIVPDVIGNLGGRQIYTEGITDTRVNDGFEEEIEDTYSLSWPLTLLVEVTVTHGIDEEKRQRIRELNLPTLEIDLSQLGGRITLENLRDLIVNQTVGKRWVHHPIFPIKRRQINAALDEHPVTLRYRERLIELRRPRWLAMPVSHWARHYLDAVTAFHDANVRIRRAQRHHQGDGPKPKLLDTESDAWAQIVEAAEALSAHGLPGAADPIMLDEAGLIARLLSIQRNTGVGYDVKSGYQVLNAIMQSGKDNKRWDTLYGFAVKSYGLEAHFSAEQTRKYEIWRQTLKAKVDANDEAYVRPATFDAVLSVLFPDMAKRINKGYGRLPDQGSPH</sequence>
<dbReference type="KEGG" id="doe:DENOEST_1917"/>
<dbReference type="Proteomes" id="UP000515733">
    <property type="component" value="Chromosome"/>
</dbReference>
<gene>
    <name evidence="1" type="ORF">DENOEST_1917</name>
</gene>
<dbReference type="RefSeq" id="WP_145769086.1">
    <property type="nucleotide sequence ID" value="NZ_LR778301.1"/>
</dbReference>
<name>A0A6S6XVZ6_9PROT</name>
<reference evidence="1 2" key="1">
    <citation type="submission" date="2020-03" db="EMBL/GenBank/DDBJ databases">
        <authorList>
            <consortium name="Genoscope - CEA"/>
            <person name="William W."/>
        </authorList>
    </citation>
    <scope>NUCLEOTIDE SEQUENCE [LARGE SCALE GENOMIC DNA]</scope>
    <source>
        <strain evidence="2">DSM 16959</strain>
    </source>
</reference>